<feature type="domain" description="FAD-binding" evidence="6">
    <location>
        <begin position="324"/>
        <end position="384"/>
    </location>
</feature>
<evidence type="ECO:0000259" key="6">
    <source>
        <dbReference type="Pfam" id="PF01494"/>
    </source>
</evidence>
<dbReference type="AlphaFoldDB" id="A0A7R8ARM6"/>
<keyword evidence="4" id="KW-0560">Oxidoreductase</keyword>
<reference evidence="7" key="2">
    <citation type="submission" date="2021-02" db="EMBL/GenBank/DDBJ databases">
        <title>Aspergillus puulaauensis MK2 genome sequence.</title>
        <authorList>
            <person name="Futagami T."/>
            <person name="Mori K."/>
            <person name="Kadooka C."/>
            <person name="Tanaka T."/>
        </authorList>
    </citation>
    <scope>NUCLEOTIDE SEQUENCE</scope>
    <source>
        <strain evidence="7">MK2</strain>
    </source>
</reference>
<dbReference type="PANTHER" id="PTHR47178">
    <property type="entry name" value="MONOOXYGENASE, FAD-BINDING"/>
    <property type="match status" value="1"/>
</dbReference>
<protein>
    <recommendedName>
        <fullName evidence="6">FAD-binding domain-containing protein</fullName>
    </recommendedName>
</protein>
<dbReference type="InterPro" id="IPR002938">
    <property type="entry name" value="FAD-bd"/>
</dbReference>
<dbReference type="OrthoDB" id="47494at2759"/>
<evidence type="ECO:0000256" key="4">
    <source>
        <dbReference type="ARBA" id="ARBA00023002"/>
    </source>
</evidence>
<evidence type="ECO:0000256" key="3">
    <source>
        <dbReference type="ARBA" id="ARBA00022827"/>
    </source>
</evidence>
<evidence type="ECO:0000256" key="5">
    <source>
        <dbReference type="ARBA" id="ARBA00023033"/>
    </source>
</evidence>
<evidence type="ECO:0000313" key="7">
    <source>
        <dbReference type="EMBL" id="BCS28616.1"/>
    </source>
</evidence>
<dbReference type="PANTHER" id="PTHR47178:SF3">
    <property type="entry name" value="FAD-BINDING DOMAIN-CONTAINING PROTEIN"/>
    <property type="match status" value="1"/>
</dbReference>
<dbReference type="RefSeq" id="XP_041560802.1">
    <property type="nucleotide sequence ID" value="XM_041695031.1"/>
</dbReference>
<organism evidence="7 8">
    <name type="scientific">Aspergillus puulaauensis</name>
    <dbReference type="NCBI Taxonomy" id="1220207"/>
    <lineage>
        <taxon>Eukaryota</taxon>
        <taxon>Fungi</taxon>
        <taxon>Dikarya</taxon>
        <taxon>Ascomycota</taxon>
        <taxon>Pezizomycotina</taxon>
        <taxon>Eurotiomycetes</taxon>
        <taxon>Eurotiomycetidae</taxon>
        <taxon>Eurotiales</taxon>
        <taxon>Aspergillaceae</taxon>
        <taxon>Aspergillus</taxon>
    </lineage>
</organism>
<dbReference type="InterPro" id="IPR036188">
    <property type="entry name" value="FAD/NAD-bd_sf"/>
</dbReference>
<feature type="domain" description="FAD-binding" evidence="6">
    <location>
        <begin position="21"/>
        <end position="187"/>
    </location>
</feature>
<dbReference type="EMBL" id="AP024449">
    <property type="protein sequence ID" value="BCS28616.1"/>
    <property type="molecule type" value="Genomic_DNA"/>
</dbReference>
<dbReference type="Pfam" id="PF01494">
    <property type="entry name" value="FAD_binding_3"/>
    <property type="match status" value="2"/>
</dbReference>
<sequence length="430" mass="48169">MSVLRRLSALLPGSSQANEPDTTVLIVGAGSTGLALAQGLKKAGIPFIVVEKNESLHAQPRDWNMGLHWGAESLHSLVTPSMWARLQSVQVDPSTPTPESDAINFLNGQTGALMTSIPANKFYRLRRRKLRSLLAEDLAIRYSHRLQSITYSRNRKYATAHFTNNTSIKASLIVGADGARSAVRSHLLGPELGSIRTLPYSATFVQARYSAEQAVFLRKFHPLYLASINPANLFAFFGLHDIPDPARPETWVFFFYISWPCSLEEQRQTAHWTDAQRLQQGKEFSKHFTEPWNSAYEWLPEDQKVWYMNLTDFDPGAEAHRWDTSDGRVTLAGDAAHAMTYQRGQGLNHSITDAGRLAAATTDFVTGRKSRSDAIRAYEEEMIERGGEEVRMSTTNTEMVHDWSKVQESPIMKSGMTRVQDIKEPSLNNG</sequence>
<evidence type="ECO:0000256" key="1">
    <source>
        <dbReference type="ARBA" id="ARBA00001974"/>
    </source>
</evidence>
<dbReference type="SUPFAM" id="SSF51905">
    <property type="entry name" value="FAD/NAD(P)-binding domain"/>
    <property type="match status" value="1"/>
</dbReference>
<reference evidence="7" key="1">
    <citation type="submission" date="2021-01" db="EMBL/GenBank/DDBJ databases">
        <authorList>
            <consortium name="Aspergillus puulaauensis MK2 genome sequencing consortium"/>
            <person name="Kazuki M."/>
            <person name="Futagami T."/>
        </authorList>
    </citation>
    <scope>NUCLEOTIDE SEQUENCE</scope>
    <source>
        <strain evidence="7">MK2</strain>
    </source>
</reference>
<dbReference type="GeneID" id="64978613"/>
<keyword evidence="2" id="KW-0285">Flavoprotein</keyword>
<comment type="cofactor">
    <cofactor evidence="1">
        <name>FAD</name>
        <dbReference type="ChEBI" id="CHEBI:57692"/>
    </cofactor>
</comment>
<proteinExistence type="predicted"/>
<dbReference type="GO" id="GO:0004497">
    <property type="term" value="F:monooxygenase activity"/>
    <property type="evidence" value="ECO:0007669"/>
    <property type="project" value="UniProtKB-KW"/>
</dbReference>
<accession>A0A7R8ARM6</accession>
<evidence type="ECO:0000256" key="2">
    <source>
        <dbReference type="ARBA" id="ARBA00022630"/>
    </source>
</evidence>
<evidence type="ECO:0000313" key="8">
    <source>
        <dbReference type="Proteomes" id="UP000654913"/>
    </source>
</evidence>
<dbReference type="Proteomes" id="UP000654913">
    <property type="component" value="Chromosome 7"/>
</dbReference>
<dbReference type="GO" id="GO:0071949">
    <property type="term" value="F:FAD binding"/>
    <property type="evidence" value="ECO:0007669"/>
    <property type="project" value="InterPro"/>
</dbReference>
<gene>
    <name evidence="7" type="ORF">APUU_70186S</name>
</gene>
<keyword evidence="5" id="KW-0503">Monooxygenase</keyword>
<dbReference type="Gene3D" id="3.50.50.60">
    <property type="entry name" value="FAD/NAD(P)-binding domain"/>
    <property type="match status" value="1"/>
</dbReference>
<dbReference type="KEGG" id="apuu:APUU_70186S"/>
<keyword evidence="3" id="KW-0274">FAD</keyword>
<keyword evidence="8" id="KW-1185">Reference proteome</keyword>
<name>A0A7R8ARM6_9EURO</name>
<dbReference type="PRINTS" id="PR00420">
    <property type="entry name" value="RNGMNOXGNASE"/>
</dbReference>